<keyword evidence="3" id="KW-1185">Reference proteome</keyword>
<reference evidence="2 3" key="1">
    <citation type="submission" date="2023-01" db="EMBL/GenBank/DDBJ databases">
        <title>Analysis of 21 Apiospora genomes using comparative genomics revels a genus with tremendous synthesis potential of carbohydrate active enzymes and secondary metabolites.</title>
        <authorList>
            <person name="Sorensen T."/>
        </authorList>
    </citation>
    <scope>NUCLEOTIDE SEQUENCE [LARGE SCALE GENOMIC DNA]</scope>
    <source>
        <strain evidence="2 3">CBS 24483</strain>
    </source>
</reference>
<comment type="caution">
    <text evidence="2">The sequence shown here is derived from an EMBL/GenBank/DDBJ whole genome shotgun (WGS) entry which is preliminary data.</text>
</comment>
<name>A0ABR1QBY7_9PEZI</name>
<feature type="region of interest" description="Disordered" evidence="1">
    <location>
        <begin position="19"/>
        <end position="38"/>
    </location>
</feature>
<feature type="compositionally biased region" description="Polar residues" evidence="1">
    <location>
        <begin position="27"/>
        <end position="38"/>
    </location>
</feature>
<evidence type="ECO:0000313" key="3">
    <source>
        <dbReference type="Proteomes" id="UP001391051"/>
    </source>
</evidence>
<dbReference type="RefSeq" id="XP_066699425.1">
    <property type="nucleotide sequence ID" value="XM_066843313.1"/>
</dbReference>
<protein>
    <submittedName>
        <fullName evidence="2">Uncharacterized protein</fullName>
    </submittedName>
</protein>
<dbReference type="Proteomes" id="UP001391051">
    <property type="component" value="Unassembled WGS sequence"/>
</dbReference>
<sequence>MNPVCGRVNGMFCQKEATASGFRSGEAKNTGTVKPLPQTSAGLAKLAIAFTKTGARPPDKKPDEDEDEDEDDDAADDGCGTRNSNEQFI</sequence>
<organism evidence="2 3">
    <name type="scientific">Apiospora aurea</name>
    <dbReference type="NCBI Taxonomy" id="335848"/>
    <lineage>
        <taxon>Eukaryota</taxon>
        <taxon>Fungi</taxon>
        <taxon>Dikarya</taxon>
        <taxon>Ascomycota</taxon>
        <taxon>Pezizomycotina</taxon>
        <taxon>Sordariomycetes</taxon>
        <taxon>Xylariomycetidae</taxon>
        <taxon>Amphisphaeriales</taxon>
        <taxon>Apiosporaceae</taxon>
        <taxon>Apiospora</taxon>
    </lineage>
</organism>
<accession>A0ABR1QBY7</accession>
<feature type="region of interest" description="Disordered" evidence="1">
    <location>
        <begin position="50"/>
        <end position="89"/>
    </location>
</feature>
<feature type="compositionally biased region" description="Acidic residues" evidence="1">
    <location>
        <begin position="64"/>
        <end position="76"/>
    </location>
</feature>
<evidence type="ECO:0000313" key="2">
    <source>
        <dbReference type="EMBL" id="KAK7951363.1"/>
    </source>
</evidence>
<dbReference type="GeneID" id="92076375"/>
<gene>
    <name evidence="2" type="ORF">PG986_007091</name>
</gene>
<proteinExistence type="predicted"/>
<evidence type="ECO:0000256" key="1">
    <source>
        <dbReference type="SAM" id="MobiDB-lite"/>
    </source>
</evidence>
<dbReference type="EMBL" id="JAQQWE010000005">
    <property type="protein sequence ID" value="KAK7951363.1"/>
    <property type="molecule type" value="Genomic_DNA"/>
</dbReference>